<sequence>MSPLKYFYLERVRSSVFQHMAERECRSHGGHLASIHTPEENNFLFSDDWFAWIGLNRQENGRFAWYDGTPLNYTFWRVGQPNTDHEKCGMVGH</sequence>
<gene>
    <name evidence="2" type="ORF">HPBE_LOCUS17298</name>
</gene>
<reference evidence="4" key="2">
    <citation type="submission" date="2019-09" db="UniProtKB">
        <authorList>
            <consortium name="WormBaseParasite"/>
        </authorList>
    </citation>
    <scope>IDENTIFICATION</scope>
</reference>
<dbReference type="Proteomes" id="UP000050761">
    <property type="component" value="Unassembled WGS sequence"/>
</dbReference>
<organism evidence="3 4">
    <name type="scientific">Heligmosomoides polygyrus</name>
    <name type="common">Parasitic roundworm</name>
    <dbReference type="NCBI Taxonomy" id="6339"/>
    <lineage>
        <taxon>Eukaryota</taxon>
        <taxon>Metazoa</taxon>
        <taxon>Ecdysozoa</taxon>
        <taxon>Nematoda</taxon>
        <taxon>Chromadorea</taxon>
        <taxon>Rhabditida</taxon>
        <taxon>Rhabditina</taxon>
        <taxon>Rhabditomorpha</taxon>
        <taxon>Strongyloidea</taxon>
        <taxon>Heligmosomidae</taxon>
        <taxon>Heligmosomoides</taxon>
    </lineage>
</organism>
<name>A0A183G6H0_HELPZ</name>
<dbReference type="Pfam" id="PF00059">
    <property type="entry name" value="Lectin_C"/>
    <property type="match status" value="1"/>
</dbReference>
<dbReference type="InterPro" id="IPR016186">
    <property type="entry name" value="C-type_lectin-like/link_sf"/>
</dbReference>
<dbReference type="SMART" id="SM00034">
    <property type="entry name" value="CLECT"/>
    <property type="match status" value="1"/>
</dbReference>
<evidence type="ECO:0000313" key="4">
    <source>
        <dbReference type="WBParaSite" id="HPBE_0001729901-mRNA-1"/>
    </source>
</evidence>
<accession>A0A183G6H0</accession>
<keyword evidence="3" id="KW-1185">Reference proteome</keyword>
<evidence type="ECO:0000259" key="1">
    <source>
        <dbReference type="PROSITE" id="PS50041"/>
    </source>
</evidence>
<feature type="domain" description="C-type lectin" evidence="1">
    <location>
        <begin position="21"/>
        <end position="93"/>
    </location>
</feature>
<dbReference type="WBParaSite" id="HPBE_0001729901-mRNA-1">
    <property type="protein sequence ID" value="HPBE_0001729901-mRNA-1"/>
    <property type="gene ID" value="HPBE_0001729901"/>
</dbReference>
<dbReference type="Gene3D" id="3.10.100.10">
    <property type="entry name" value="Mannose-Binding Protein A, subunit A"/>
    <property type="match status" value="1"/>
</dbReference>
<dbReference type="PANTHER" id="PTHR22803">
    <property type="entry name" value="MANNOSE, PHOSPHOLIPASE, LECTIN RECEPTOR RELATED"/>
    <property type="match status" value="1"/>
</dbReference>
<dbReference type="InterPro" id="IPR050111">
    <property type="entry name" value="C-type_lectin/snaclec_domain"/>
</dbReference>
<dbReference type="AlphaFoldDB" id="A0A183G6H0"/>
<dbReference type="InterPro" id="IPR001304">
    <property type="entry name" value="C-type_lectin-like"/>
</dbReference>
<protein>
    <submittedName>
        <fullName evidence="4">C-type lectin domain-containing protein</fullName>
    </submittedName>
</protein>
<dbReference type="OrthoDB" id="5872782at2759"/>
<evidence type="ECO:0000313" key="2">
    <source>
        <dbReference type="EMBL" id="VDP08495.1"/>
    </source>
</evidence>
<dbReference type="EMBL" id="UZAH01029923">
    <property type="protein sequence ID" value="VDP08495.1"/>
    <property type="molecule type" value="Genomic_DNA"/>
</dbReference>
<dbReference type="PROSITE" id="PS50041">
    <property type="entry name" value="C_TYPE_LECTIN_2"/>
    <property type="match status" value="1"/>
</dbReference>
<reference evidence="2 3" key="1">
    <citation type="submission" date="2018-11" db="EMBL/GenBank/DDBJ databases">
        <authorList>
            <consortium name="Pathogen Informatics"/>
        </authorList>
    </citation>
    <scope>NUCLEOTIDE SEQUENCE [LARGE SCALE GENOMIC DNA]</scope>
</reference>
<dbReference type="SUPFAM" id="SSF56436">
    <property type="entry name" value="C-type lectin-like"/>
    <property type="match status" value="1"/>
</dbReference>
<evidence type="ECO:0000313" key="3">
    <source>
        <dbReference type="Proteomes" id="UP000050761"/>
    </source>
</evidence>
<accession>A0A3P8BPW6</accession>
<dbReference type="CDD" id="cd00037">
    <property type="entry name" value="CLECT"/>
    <property type="match status" value="1"/>
</dbReference>
<dbReference type="InterPro" id="IPR016187">
    <property type="entry name" value="CTDL_fold"/>
</dbReference>
<proteinExistence type="predicted"/>